<protein>
    <submittedName>
        <fullName evidence="1">Uncharacterized protein</fullName>
    </submittedName>
</protein>
<dbReference type="EMBL" id="MT840186">
    <property type="protein sequence ID" value="QNL31627.1"/>
    <property type="molecule type" value="Genomic_DNA"/>
</dbReference>
<accession>A0A7G9A4F4</accession>
<reference evidence="1" key="1">
    <citation type="submission" date="2020-07" db="EMBL/GenBank/DDBJ databases">
        <title>Dissolved microcystin release linked to lysis of a Microcystis spp. bloom in Lake Erie (USA) attributed to a novel cyanophage.</title>
        <authorList>
            <person name="McKindles K.M."/>
            <person name="Manes M.A."/>
            <person name="DeMarco J.R."/>
            <person name="McClure A."/>
            <person name="McKay R.M."/>
            <person name="Davis T.W."/>
            <person name="Bullerjahn G.S."/>
        </authorList>
    </citation>
    <scope>NUCLEOTIDE SEQUENCE</scope>
</reference>
<sequence>MTNLKAYIVSDSNDNIRVVNMTDMEFIEALKDKDEVSKLKAQIGELNKAETEA</sequence>
<evidence type="ECO:0000313" key="1">
    <source>
        <dbReference type="EMBL" id="QNL31627.1"/>
    </source>
</evidence>
<organism evidence="1">
    <name type="scientific">Bacteriophage sp</name>
    <dbReference type="NCBI Taxonomy" id="38018"/>
    <lineage>
        <taxon>Viruses</taxon>
    </lineage>
</organism>
<proteinExistence type="predicted"/>
<name>A0A7G9A4F4_9VIRU</name>